<organism evidence="1 2">
    <name type="scientific">Pseudomonas serbiensis</name>
    <dbReference type="NCBI Taxonomy" id="3064350"/>
    <lineage>
        <taxon>Bacteria</taxon>
        <taxon>Pseudomonadati</taxon>
        <taxon>Pseudomonadota</taxon>
        <taxon>Gammaproteobacteria</taxon>
        <taxon>Pseudomonadales</taxon>
        <taxon>Pseudomonadaceae</taxon>
        <taxon>Pseudomonas</taxon>
    </lineage>
</organism>
<name>A0ABT9D0X1_9PSED</name>
<proteinExistence type="predicted"/>
<evidence type="ECO:0000313" key="2">
    <source>
        <dbReference type="Proteomes" id="UP001223016"/>
    </source>
</evidence>
<dbReference type="Proteomes" id="UP001223016">
    <property type="component" value="Unassembled WGS sequence"/>
</dbReference>
<keyword evidence="2" id="KW-1185">Reference proteome</keyword>
<dbReference type="RefSeq" id="WP_198728076.1">
    <property type="nucleotide sequence ID" value="NZ_JAUQOO010000032.1"/>
</dbReference>
<evidence type="ECO:0000313" key="1">
    <source>
        <dbReference type="EMBL" id="MDO7930185.1"/>
    </source>
</evidence>
<protein>
    <recommendedName>
        <fullName evidence="3">DNA binding HTH domain-containing protein</fullName>
    </recommendedName>
</protein>
<reference evidence="1 2" key="1">
    <citation type="submission" date="2023-07" db="EMBL/GenBank/DDBJ databases">
        <title>Identification of four novel Pseudomonas species associated with bacterial leaf spot of cucurbits.</title>
        <authorList>
            <person name="Fullem K.R."/>
        </authorList>
    </citation>
    <scope>NUCLEOTIDE SEQUENCE [LARGE SCALE GENOMIC DNA]</scope>
    <source>
        <strain evidence="1 2">KFB 138</strain>
    </source>
</reference>
<accession>A0ABT9D0X1</accession>
<evidence type="ECO:0008006" key="3">
    <source>
        <dbReference type="Google" id="ProtNLM"/>
    </source>
</evidence>
<comment type="caution">
    <text evidence="1">The sequence shown here is derived from an EMBL/GenBank/DDBJ whole genome shotgun (WGS) entry which is preliminary data.</text>
</comment>
<sequence>MRDRFDTSDNDPPPLAAKVEEQESLAKAIAEFLASGRKVISADHDCTVPLNDEDLLAKLKRLATEKRTLAEAAIELGQPQQRCRDIAVKHRIPFRSQSFLKRRPAK</sequence>
<gene>
    <name evidence="1" type="ORF">Q6A51_25750</name>
</gene>
<dbReference type="EMBL" id="JAUQOO010000032">
    <property type="protein sequence ID" value="MDO7930185.1"/>
    <property type="molecule type" value="Genomic_DNA"/>
</dbReference>